<evidence type="ECO:0000259" key="1">
    <source>
        <dbReference type="Pfam" id="PF13761"/>
    </source>
</evidence>
<feature type="domain" description="DUF4166" evidence="1">
    <location>
        <begin position="14"/>
        <end position="189"/>
    </location>
</feature>
<dbReference type="Pfam" id="PF13761">
    <property type="entry name" value="DUF4166"/>
    <property type="match status" value="1"/>
</dbReference>
<dbReference type="RefSeq" id="WP_191704215.1">
    <property type="nucleotide sequence ID" value="NZ_JACSPW010000010.1"/>
</dbReference>
<comment type="caution">
    <text evidence="2">The sequence shown here is derived from an EMBL/GenBank/DDBJ whole genome shotgun (WGS) entry which is preliminary data.</text>
</comment>
<sequence length="195" mass="22130">MIYQILLGKQFEQLHPKLQHRYTMPFYAKGVMHEIQTGSTFIKPVYLLGKHVNFLFPENGKNIPFTLKNTWDGKDTVIFERTFYFPAATRTFTTAMHVNLNSLTARDYLGKPTIVSADLEFFTTKDGGLITKSGAQKLVAGPVEIPLPSILEGRGSAVECFNEQKQMYTIEIATYNPLFGKIVSYIGEFKETEPF</sequence>
<keyword evidence="3" id="KW-1185">Reference proteome</keyword>
<proteinExistence type="predicted"/>
<accession>A0ABR8XP12</accession>
<dbReference type="InterPro" id="IPR025311">
    <property type="entry name" value="DUF4166"/>
</dbReference>
<dbReference type="Proteomes" id="UP000600565">
    <property type="component" value="Unassembled WGS sequence"/>
</dbReference>
<name>A0ABR8XP12_9BACL</name>
<evidence type="ECO:0000313" key="3">
    <source>
        <dbReference type="Proteomes" id="UP000600565"/>
    </source>
</evidence>
<protein>
    <submittedName>
        <fullName evidence="2">DUF4166 domain-containing protein</fullName>
    </submittedName>
</protein>
<organism evidence="2 3">
    <name type="scientific">Solibacillus merdavium</name>
    <dbReference type="NCBI Taxonomy" id="2762218"/>
    <lineage>
        <taxon>Bacteria</taxon>
        <taxon>Bacillati</taxon>
        <taxon>Bacillota</taxon>
        <taxon>Bacilli</taxon>
        <taxon>Bacillales</taxon>
        <taxon>Caryophanaceae</taxon>
        <taxon>Solibacillus</taxon>
    </lineage>
</organism>
<gene>
    <name evidence="2" type="ORF">H9632_11485</name>
</gene>
<reference evidence="2 3" key="1">
    <citation type="submission" date="2020-08" db="EMBL/GenBank/DDBJ databases">
        <title>A Genomic Blueprint of the Chicken Gut Microbiome.</title>
        <authorList>
            <person name="Gilroy R."/>
            <person name="Ravi A."/>
            <person name="Getino M."/>
            <person name="Pursley I."/>
            <person name="Horton D.L."/>
            <person name="Alikhan N.-F."/>
            <person name="Baker D."/>
            <person name="Gharbi K."/>
            <person name="Hall N."/>
            <person name="Watson M."/>
            <person name="Adriaenssens E.M."/>
            <person name="Foster-Nyarko E."/>
            <person name="Jarju S."/>
            <person name="Secka A."/>
            <person name="Antonio M."/>
            <person name="Oren A."/>
            <person name="Chaudhuri R."/>
            <person name="La Ragione R.M."/>
            <person name="Hildebrand F."/>
            <person name="Pallen M.J."/>
        </authorList>
    </citation>
    <scope>NUCLEOTIDE SEQUENCE [LARGE SCALE GENOMIC DNA]</scope>
    <source>
        <strain evidence="2 3">Sa1YVA6</strain>
    </source>
</reference>
<evidence type="ECO:0000313" key="2">
    <source>
        <dbReference type="EMBL" id="MBD8033689.1"/>
    </source>
</evidence>
<dbReference type="EMBL" id="JACSPW010000010">
    <property type="protein sequence ID" value="MBD8033689.1"/>
    <property type="molecule type" value="Genomic_DNA"/>
</dbReference>